<dbReference type="InterPro" id="IPR036271">
    <property type="entry name" value="Tet_transcr_reg_TetR-rel_C_sf"/>
</dbReference>
<dbReference type="OrthoDB" id="63332at2"/>
<feature type="DNA-binding region" description="H-T-H motif" evidence="2">
    <location>
        <begin position="37"/>
        <end position="56"/>
    </location>
</feature>
<dbReference type="Gene3D" id="1.10.357.10">
    <property type="entry name" value="Tetracycline Repressor, domain 2"/>
    <property type="match status" value="1"/>
</dbReference>
<sequence length="198" mass="20963">MAYRRTPAVEARLTASRERILAAALALVAQEGYAGCSVAAVARHGQVATGSVYRHFPNKASLVTEVFRTACQREIAAVAEAAGSPGRASERIAAMVETFCERALREPVLAYALLAEPVDIAVDAERLRFRRAFSGVFAQVIAEGMLFEELPEQDAEVTAAALVGAIAEALVAPLQSGRAAPDTVPSLTSFTLRAIGTY</sequence>
<dbReference type="Pfam" id="PF00440">
    <property type="entry name" value="TetR_N"/>
    <property type="match status" value="1"/>
</dbReference>
<dbReference type="SUPFAM" id="SSF46689">
    <property type="entry name" value="Homeodomain-like"/>
    <property type="match status" value="1"/>
</dbReference>
<dbReference type="AlphaFoldDB" id="A0A2T0PTZ2"/>
<comment type="caution">
    <text evidence="4">The sequence shown here is derived from an EMBL/GenBank/DDBJ whole genome shotgun (WGS) entry which is preliminary data.</text>
</comment>
<evidence type="ECO:0000259" key="3">
    <source>
        <dbReference type="PROSITE" id="PS50977"/>
    </source>
</evidence>
<evidence type="ECO:0000313" key="4">
    <source>
        <dbReference type="EMBL" id="PRX92370.1"/>
    </source>
</evidence>
<dbReference type="GO" id="GO:0000976">
    <property type="term" value="F:transcription cis-regulatory region binding"/>
    <property type="evidence" value="ECO:0007669"/>
    <property type="project" value="TreeGrafter"/>
</dbReference>
<dbReference type="SUPFAM" id="SSF48498">
    <property type="entry name" value="Tetracyclin repressor-like, C-terminal domain"/>
    <property type="match status" value="1"/>
</dbReference>
<dbReference type="Gene3D" id="1.10.10.60">
    <property type="entry name" value="Homeodomain-like"/>
    <property type="match status" value="1"/>
</dbReference>
<dbReference type="PROSITE" id="PS01081">
    <property type="entry name" value="HTH_TETR_1"/>
    <property type="match status" value="1"/>
</dbReference>
<dbReference type="PROSITE" id="PS50977">
    <property type="entry name" value="HTH_TETR_2"/>
    <property type="match status" value="1"/>
</dbReference>
<dbReference type="InterPro" id="IPR050109">
    <property type="entry name" value="HTH-type_TetR-like_transc_reg"/>
</dbReference>
<organism evidence="4 5">
    <name type="scientific">Allonocardiopsis opalescens</name>
    <dbReference type="NCBI Taxonomy" id="1144618"/>
    <lineage>
        <taxon>Bacteria</taxon>
        <taxon>Bacillati</taxon>
        <taxon>Actinomycetota</taxon>
        <taxon>Actinomycetes</taxon>
        <taxon>Streptosporangiales</taxon>
        <taxon>Allonocardiopsis</taxon>
    </lineage>
</organism>
<keyword evidence="5" id="KW-1185">Reference proteome</keyword>
<dbReference type="PANTHER" id="PTHR30055:SF226">
    <property type="entry name" value="HTH-TYPE TRANSCRIPTIONAL REGULATOR PKSA"/>
    <property type="match status" value="1"/>
</dbReference>
<dbReference type="InterPro" id="IPR023772">
    <property type="entry name" value="DNA-bd_HTH_TetR-type_CS"/>
</dbReference>
<feature type="domain" description="HTH tetR-type" evidence="3">
    <location>
        <begin position="14"/>
        <end position="74"/>
    </location>
</feature>
<dbReference type="InterPro" id="IPR009057">
    <property type="entry name" value="Homeodomain-like_sf"/>
</dbReference>
<dbReference type="PANTHER" id="PTHR30055">
    <property type="entry name" value="HTH-TYPE TRANSCRIPTIONAL REGULATOR RUTR"/>
    <property type="match status" value="1"/>
</dbReference>
<dbReference type="InterPro" id="IPR001647">
    <property type="entry name" value="HTH_TetR"/>
</dbReference>
<dbReference type="PRINTS" id="PR00455">
    <property type="entry name" value="HTHTETR"/>
</dbReference>
<accession>A0A2T0PTZ2</accession>
<reference evidence="4 5" key="1">
    <citation type="submission" date="2018-03" db="EMBL/GenBank/DDBJ databases">
        <title>Genomic Encyclopedia of Archaeal and Bacterial Type Strains, Phase II (KMG-II): from individual species to whole genera.</title>
        <authorList>
            <person name="Goeker M."/>
        </authorList>
    </citation>
    <scope>NUCLEOTIDE SEQUENCE [LARGE SCALE GENOMIC DNA]</scope>
    <source>
        <strain evidence="4 5">DSM 45601</strain>
    </source>
</reference>
<proteinExistence type="predicted"/>
<evidence type="ECO:0000313" key="5">
    <source>
        <dbReference type="Proteomes" id="UP000237846"/>
    </source>
</evidence>
<evidence type="ECO:0000256" key="1">
    <source>
        <dbReference type="ARBA" id="ARBA00023125"/>
    </source>
</evidence>
<dbReference type="Proteomes" id="UP000237846">
    <property type="component" value="Unassembled WGS sequence"/>
</dbReference>
<gene>
    <name evidence="4" type="ORF">CLV72_110130</name>
</gene>
<dbReference type="RefSeq" id="WP_106252567.1">
    <property type="nucleotide sequence ID" value="NZ_PVZC01000010.1"/>
</dbReference>
<dbReference type="EMBL" id="PVZC01000010">
    <property type="protein sequence ID" value="PRX92370.1"/>
    <property type="molecule type" value="Genomic_DNA"/>
</dbReference>
<evidence type="ECO:0000256" key="2">
    <source>
        <dbReference type="PROSITE-ProRule" id="PRU00335"/>
    </source>
</evidence>
<dbReference type="GO" id="GO:0003700">
    <property type="term" value="F:DNA-binding transcription factor activity"/>
    <property type="evidence" value="ECO:0007669"/>
    <property type="project" value="TreeGrafter"/>
</dbReference>
<protein>
    <submittedName>
        <fullName evidence="4">TetR family transcriptional regulator</fullName>
    </submittedName>
</protein>
<keyword evidence="1 2" id="KW-0238">DNA-binding</keyword>
<name>A0A2T0PTZ2_9ACTN</name>